<accession>A0AAV0Z6K0</accession>
<dbReference type="Proteomes" id="UP001157006">
    <property type="component" value="Chromosome 1S"/>
</dbReference>
<evidence type="ECO:0000313" key="2">
    <source>
        <dbReference type="EMBL" id="CAI8593879.1"/>
    </source>
</evidence>
<sequence>MFMSTSASFSDLVTIGERIKRYIRTGKIQGSFSTISISNEKLYFSSGNKKEGESSTAIIGTLAYSQVQAPNYETLVIRSNRHASQTYVTVSTKQSQVARQQPVPQSFSHPH</sequence>
<keyword evidence="3" id="KW-1185">Reference proteome</keyword>
<organism evidence="2 3">
    <name type="scientific">Vicia faba</name>
    <name type="common">Broad bean</name>
    <name type="synonym">Faba vulgaris</name>
    <dbReference type="NCBI Taxonomy" id="3906"/>
    <lineage>
        <taxon>Eukaryota</taxon>
        <taxon>Viridiplantae</taxon>
        <taxon>Streptophyta</taxon>
        <taxon>Embryophyta</taxon>
        <taxon>Tracheophyta</taxon>
        <taxon>Spermatophyta</taxon>
        <taxon>Magnoliopsida</taxon>
        <taxon>eudicotyledons</taxon>
        <taxon>Gunneridae</taxon>
        <taxon>Pentapetalae</taxon>
        <taxon>rosids</taxon>
        <taxon>fabids</taxon>
        <taxon>Fabales</taxon>
        <taxon>Fabaceae</taxon>
        <taxon>Papilionoideae</taxon>
        <taxon>50 kb inversion clade</taxon>
        <taxon>NPAAA clade</taxon>
        <taxon>Hologalegina</taxon>
        <taxon>IRL clade</taxon>
        <taxon>Fabeae</taxon>
        <taxon>Vicia</taxon>
    </lineage>
</organism>
<protein>
    <submittedName>
        <fullName evidence="2">Uncharacterized protein</fullName>
    </submittedName>
</protein>
<name>A0AAV0Z6K0_VICFA</name>
<reference evidence="2 3" key="1">
    <citation type="submission" date="2023-01" db="EMBL/GenBank/DDBJ databases">
        <authorList>
            <person name="Kreplak J."/>
        </authorList>
    </citation>
    <scope>NUCLEOTIDE SEQUENCE [LARGE SCALE GENOMIC DNA]</scope>
</reference>
<gene>
    <name evidence="2" type="ORF">VFH_I113400</name>
</gene>
<dbReference type="AlphaFoldDB" id="A0AAV0Z6K0"/>
<evidence type="ECO:0000313" key="3">
    <source>
        <dbReference type="Proteomes" id="UP001157006"/>
    </source>
</evidence>
<proteinExistence type="predicted"/>
<evidence type="ECO:0000256" key="1">
    <source>
        <dbReference type="SAM" id="MobiDB-lite"/>
    </source>
</evidence>
<dbReference type="EMBL" id="OX451735">
    <property type="protein sequence ID" value="CAI8593879.1"/>
    <property type="molecule type" value="Genomic_DNA"/>
</dbReference>
<feature type="region of interest" description="Disordered" evidence="1">
    <location>
        <begin position="90"/>
        <end position="111"/>
    </location>
</feature>